<evidence type="ECO:0000313" key="1">
    <source>
        <dbReference type="EMBL" id="OOY12647.1"/>
    </source>
</evidence>
<accession>A0ABX3MMM6</accession>
<proteinExistence type="predicted"/>
<name>A0ABX3MMM6_9RHOB</name>
<dbReference type="Proteomes" id="UP000242224">
    <property type="component" value="Unassembled WGS sequence"/>
</dbReference>
<sequence>MVFLPARHGNELRAVVTRAPLHAHFLPGTGKTLVVSFAGVGNSRSAPQPPEFRAIASQGGENPVLFIADTARSWLNAPGLIEAVALTIERAQAETGAERLVGIGNSMGGFMALEMTRHLPFDTVCAISPQVSVHPDHVPEEHRWRFLRNRIGGYRVPTLGAHMPRAPRIFALHADHPDEMIHARRFPIAPNIAHFLLPGYHHGMARQLKSEGHLRALVSHAIRGQKRKFALRVKSAGGRFIQREDRNPPSATAA</sequence>
<dbReference type="EMBL" id="MPZS01000001">
    <property type="protein sequence ID" value="OOY12647.1"/>
    <property type="molecule type" value="Genomic_DNA"/>
</dbReference>
<evidence type="ECO:0008006" key="3">
    <source>
        <dbReference type="Google" id="ProtNLM"/>
    </source>
</evidence>
<organism evidence="1 2">
    <name type="scientific">Thioclava marina</name>
    <dbReference type="NCBI Taxonomy" id="1915077"/>
    <lineage>
        <taxon>Bacteria</taxon>
        <taxon>Pseudomonadati</taxon>
        <taxon>Pseudomonadota</taxon>
        <taxon>Alphaproteobacteria</taxon>
        <taxon>Rhodobacterales</taxon>
        <taxon>Paracoccaceae</taxon>
        <taxon>Thioclava</taxon>
    </lineage>
</organism>
<comment type="caution">
    <text evidence="1">The sequence shown here is derived from an EMBL/GenBank/DDBJ whole genome shotgun (WGS) entry which is preliminary data.</text>
</comment>
<dbReference type="SUPFAM" id="SSF53474">
    <property type="entry name" value="alpha/beta-Hydrolases"/>
    <property type="match status" value="1"/>
</dbReference>
<gene>
    <name evidence="1" type="ORF">BMG00_02050</name>
</gene>
<reference evidence="1 2" key="1">
    <citation type="submission" date="2016-11" db="EMBL/GenBank/DDBJ databases">
        <title>A multilocus sequence analysis scheme for characterization of bacteria in the genus Thioclava.</title>
        <authorList>
            <person name="Liu Y."/>
            <person name="Shao Z."/>
        </authorList>
    </citation>
    <scope>NUCLEOTIDE SEQUENCE [LARGE SCALE GENOMIC DNA]</scope>
    <source>
        <strain evidence="1 2">11.10-0-13</strain>
    </source>
</reference>
<protein>
    <recommendedName>
        <fullName evidence="3">AB hydrolase-1 domain-containing protein</fullName>
    </recommendedName>
</protein>
<dbReference type="RefSeq" id="WP_146642538.1">
    <property type="nucleotide sequence ID" value="NZ_JACIZB010000010.1"/>
</dbReference>
<keyword evidence="2" id="KW-1185">Reference proteome</keyword>
<evidence type="ECO:0000313" key="2">
    <source>
        <dbReference type="Proteomes" id="UP000242224"/>
    </source>
</evidence>
<dbReference type="Gene3D" id="3.40.50.1820">
    <property type="entry name" value="alpha/beta hydrolase"/>
    <property type="match status" value="1"/>
</dbReference>
<dbReference type="InterPro" id="IPR029058">
    <property type="entry name" value="AB_hydrolase_fold"/>
</dbReference>